<gene>
    <name evidence="2" type="ORF">FHS31_003197</name>
</gene>
<dbReference type="Gene3D" id="3.90.400.10">
    <property type="entry name" value="Oligo-1,6-glucosidase, Domain 2"/>
    <property type="match status" value="1"/>
</dbReference>
<reference evidence="2 3" key="1">
    <citation type="submission" date="2020-03" db="EMBL/GenBank/DDBJ databases">
        <title>Genomic Encyclopedia of Type Strains, Phase III (KMG-III): the genomes of soil and plant-associated and newly described type strains.</title>
        <authorList>
            <person name="Whitman W."/>
        </authorList>
    </citation>
    <scope>NUCLEOTIDE SEQUENCE [LARGE SCALE GENOMIC DNA]</scope>
    <source>
        <strain evidence="2 3">CECT 8804</strain>
    </source>
</reference>
<dbReference type="SUPFAM" id="SSF51445">
    <property type="entry name" value="(Trans)glycosidases"/>
    <property type="match status" value="1"/>
</dbReference>
<evidence type="ECO:0000313" key="2">
    <source>
        <dbReference type="EMBL" id="NIJ09564.1"/>
    </source>
</evidence>
<proteinExistence type="predicted"/>
<evidence type="ECO:0000259" key="1">
    <source>
        <dbReference type="SMART" id="SM00642"/>
    </source>
</evidence>
<dbReference type="InterPro" id="IPR045857">
    <property type="entry name" value="O16G_dom_2"/>
</dbReference>
<dbReference type="InterPro" id="IPR017853">
    <property type="entry name" value="GH"/>
</dbReference>
<dbReference type="PANTHER" id="PTHR10357:SF213">
    <property type="entry name" value="ALPHA AMYLASE CATALYTIC REGION"/>
    <property type="match status" value="1"/>
</dbReference>
<keyword evidence="2" id="KW-0808">Transferase</keyword>
<feature type="domain" description="Glycosyl hydrolase family 13 catalytic" evidence="1">
    <location>
        <begin position="67"/>
        <end position="500"/>
    </location>
</feature>
<protein>
    <submittedName>
        <fullName evidence="2">Amylosucrase</fullName>
        <ecNumber evidence="2">2.4.1.4</ecNumber>
    </submittedName>
</protein>
<dbReference type="RefSeq" id="WP_167075292.1">
    <property type="nucleotide sequence ID" value="NZ_JAAOZC010000012.1"/>
</dbReference>
<dbReference type="GO" id="GO:0047669">
    <property type="term" value="F:amylosucrase activity"/>
    <property type="evidence" value="ECO:0007669"/>
    <property type="project" value="UniProtKB-EC"/>
</dbReference>
<dbReference type="EMBL" id="JAAOZC010000012">
    <property type="protein sequence ID" value="NIJ09564.1"/>
    <property type="molecule type" value="Genomic_DNA"/>
</dbReference>
<keyword evidence="2" id="KW-0328">Glycosyltransferase</keyword>
<keyword evidence="3" id="KW-1185">Reference proteome</keyword>
<evidence type="ECO:0000313" key="3">
    <source>
        <dbReference type="Proteomes" id="UP000727456"/>
    </source>
</evidence>
<dbReference type="SMART" id="SM00642">
    <property type="entry name" value="Aamy"/>
    <property type="match status" value="1"/>
</dbReference>
<dbReference type="Gene3D" id="1.10.1740.10">
    <property type="match status" value="1"/>
</dbReference>
<accession>A0ABX0TVK2</accession>
<dbReference type="Pfam" id="PF00128">
    <property type="entry name" value="Alpha-amylase"/>
    <property type="match status" value="1"/>
</dbReference>
<organism evidence="2 3">
    <name type="scientific">Sphingomonas vulcanisoli</name>
    <dbReference type="NCBI Taxonomy" id="1658060"/>
    <lineage>
        <taxon>Bacteria</taxon>
        <taxon>Pseudomonadati</taxon>
        <taxon>Pseudomonadota</taxon>
        <taxon>Alphaproteobacteria</taxon>
        <taxon>Sphingomonadales</taxon>
        <taxon>Sphingomonadaceae</taxon>
        <taxon>Sphingomonas</taxon>
    </lineage>
</organism>
<dbReference type="Proteomes" id="UP000727456">
    <property type="component" value="Unassembled WGS sequence"/>
</dbReference>
<sequence length="577" mass="63067">MTDRSGSLLELLEPLYHDHPAWLEERRAIARMIDDAASTRSSILRAIDAERARQPAWFGAPDMIGYSFYVDRFAGDLAGLRDRLPWLEQLGVRLLHPLPMTRSQAEDSDGGFAVADYRAIEPALGSLEDIRVLAADLHHRGMALAIDCVLNHSARDHAWAQAALAGDKEKRAYYRIVDSEGEVAAWEADLDDIFPDTAPGNFTHEPRLGGWVWTSFYPFQWDLNWSNPAVFREMLGVLLFWANIGVDIFRLDSAPYLWKRRGTASRNLPETHALVAALRAGLDAVAPGVALLAEAIERTADILPYIEPVTGTRAAQLAYHNGVMAALWVALATGDGRIVGDLVRDTALLWPDTAWLHYLRCHDDIIWSALNGQVKPDELDRISDFYAGAGGFADGRRFQARSGAAPSTVGMLASLVGTEGPAAVGRYRLLLATMLALPGMPMLYMGDEIGLPNRADTSGLKDARWLHRPWMDWDRADAAAVGNGPGADWLALTRRLIAVRSRFPALDAKALTAVQNDTVGLLVVERGTGGETVLLVANFGDAAQAFPRAGDWIDAIDDRPIGVTIAGGTVVWAVRDV</sequence>
<dbReference type="Gene3D" id="3.20.20.80">
    <property type="entry name" value="Glycosidases"/>
    <property type="match status" value="1"/>
</dbReference>
<dbReference type="EC" id="2.4.1.4" evidence="2"/>
<comment type="caution">
    <text evidence="2">The sequence shown here is derived from an EMBL/GenBank/DDBJ whole genome shotgun (WGS) entry which is preliminary data.</text>
</comment>
<dbReference type="PANTHER" id="PTHR10357">
    <property type="entry name" value="ALPHA-AMYLASE FAMILY MEMBER"/>
    <property type="match status" value="1"/>
</dbReference>
<dbReference type="InterPro" id="IPR006047">
    <property type="entry name" value="GH13_cat_dom"/>
</dbReference>
<name>A0ABX0TVK2_9SPHN</name>